<dbReference type="PRINTS" id="PR00155">
    <property type="entry name" value="AMICYANIN"/>
</dbReference>
<sequence>MNMKTLASRLSLAGALGALLLAATPAHAETVEVKMLNRGANDAMVYEPEFVKIKPGDTVKFLASAKGHDAVAMKDMIPEGAEPFRGKINEEIAVTLTKPGFYGVKCLPHYAMGMVMLIQVGDDAKLSELKVPADAPAKVKKRFEEIAERASKQ</sequence>
<dbReference type="Proteomes" id="UP000270261">
    <property type="component" value="Unassembled WGS sequence"/>
</dbReference>
<evidence type="ECO:0000256" key="1">
    <source>
        <dbReference type="ARBA" id="ARBA00004418"/>
    </source>
</evidence>
<comment type="subcellular location">
    <subcellularLocation>
        <location evidence="1">Periplasm</location>
    </subcellularLocation>
</comment>
<evidence type="ECO:0000256" key="4">
    <source>
        <dbReference type="ARBA" id="ARBA00022764"/>
    </source>
</evidence>
<evidence type="ECO:0000256" key="6">
    <source>
        <dbReference type="ARBA" id="ARBA00023008"/>
    </source>
</evidence>
<dbReference type="InterPro" id="IPR012745">
    <property type="entry name" value="Pseudoazurin"/>
</dbReference>
<evidence type="ECO:0000256" key="8">
    <source>
        <dbReference type="PIRSR" id="PIRSR602386-1"/>
    </source>
</evidence>
<dbReference type="GO" id="GO:0005507">
    <property type="term" value="F:copper ion binding"/>
    <property type="evidence" value="ECO:0007669"/>
    <property type="project" value="UniProtKB-UniRule"/>
</dbReference>
<evidence type="ECO:0000256" key="7">
    <source>
        <dbReference type="NCBIfam" id="TIGR02375"/>
    </source>
</evidence>
<dbReference type="AlphaFoldDB" id="A0A3R8MSY5"/>
<comment type="cofactor">
    <cofactor evidence="8">
        <name>Cu cation</name>
        <dbReference type="ChEBI" id="CHEBI:23378"/>
    </cofactor>
    <text evidence="8">Binds 1 copper ion per subunit.</text>
</comment>
<evidence type="ECO:0000256" key="2">
    <source>
        <dbReference type="ARBA" id="ARBA00022448"/>
    </source>
</evidence>
<dbReference type="InterPro" id="IPR008972">
    <property type="entry name" value="Cupredoxin"/>
</dbReference>
<feature type="chain" id="PRO_5018730505" description="Pseudoazurin" evidence="9">
    <location>
        <begin position="29"/>
        <end position="153"/>
    </location>
</feature>
<keyword evidence="5" id="KW-0249">Electron transport</keyword>
<dbReference type="InterPro" id="IPR002386">
    <property type="entry name" value="Amicyanin/Pseudoazurin"/>
</dbReference>
<keyword evidence="6 8" id="KW-0186">Copper</keyword>
<feature type="domain" description="Blue (type 1) copper" evidence="10">
    <location>
        <begin position="34"/>
        <end position="120"/>
    </location>
</feature>
<keyword evidence="12" id="KW-1185">Reference proteome</keyword>
<dbReference type="NCBIfam" id="TIGR02375">
    <property type="entry name" value="pseudoazurin"/>
    <property type="match status" value="1"/>
</dbReference>
<keyword evidence="4" id="KW-0574">Periplasm</keyword>
<reference evidence="11 12" key="1">
    <citation type="submission" date="2018-11" db="EMBL/GenBank/DDBJ databases">
        <title>Genome sequencing of Lautropia sp. KCOM 2505 (= ChDC F240).</title>
        <authorList>
            <person name="Kook J.-K."/>
            <person name="Park S.-N."/>
            <person name="Lim Y.K."/>
        </authorList>
    </citation>
    <scope>NUCLEOTIDE SEQUENCE [LARGE SCALE GENOMIC DNA]</scope>
    <source>
        <strain evidence="11 12">KCOM 2505</strain>
    </source>
</reference>
<dbReference type="Pfam" id="PF00127">
    <property type="entry name" value="Copper-bind"/>
    <property type="match status" value="1"/>
</dbReference>
<keyword evidence="3 8" id="KW-0479">Metal-binding</keyword>
<feature type="binding site" evidence="8">
    <location>
        <position position="68"/>
    </location>
    <ligand>
        <name>Cu cation</name>
        <dbReference type="ChEBI" id="CHEBI:23378"/>
    </ligand>
</feature>
<feature type="binding site" evidence="8">
    <location>
        <position position="109"/>
    </location>
    <ligand>
        <name>Cu cation</name>
        <dbReference type="ChEBI" id="CHEBI:23378"/>
    </ligand>
</feature>
<evidence type="ECO:0000256" key="5">
    <source>
        <dbReference type="ARBA" id="ARBA00022982"/>
    </source>
</evidence>
<dbReference type="GO" id="GO:0042597">
    <property type="term" value="C:periplasmic space"/>
    <property type="evidence" value="ECO:0007669"/>
    <property type="project" value="UniProtKB-SubCell"/>
</dbReference>
<evidence type="ECO:0000259" key="10">
    <source>
        <dbReference type="Pfam" id="PF00127"/>
    </source>
</evidence>
<dbReference type="GO" id="GO:0009055">
    <property type="term" value="F:electron transfer activity"/>
    <property type="evidence" value="ECO:0007669"/>
    <property type="project" value="InterPro"/>
</dbReference>
<organism evidence="11 12">
    <name type="scientific">Lautropia dentalis</name>
    <dbReference type="NCBI Taxonomy" id="2490857"/>
    <lineage>
        <taxon>Bacteria</taxon>
        <taxon>Pseudomonadati</taxon>
        <taxon>Pseudomonadota</taxon>
        <taxon>Betaproteobacteria</taxon>
        <taxon>Burkholderiales</taxon>
        <taxon>Burkholderiaceae</taxon>
        <taxon>Lautropia</taxon>
    </lineage>
</organism>
<accession>A0A3R8MSY5</accession>
<proteinExistence type="predicted"/>
<feature type="binding site" evidence="8">
    <location>
        <position position="106"/>
    </location>
    <ligand>
        <name>Cu cation</name>
        <dbReference type="ChEBI" id="CHEBI:23378"/>
    </ligand>
</feature>
<dbReference type="PRINTS" id="PR00156">
    <property type="entry name" value="COPPERBLUE"/>
</dbReference>
<feature type="binding site" evidence="8">
    <location>
        <position position="114"/>
    </location>
    <ligand>
        <name>Cu cation</name>
        <dbReference type="ChEBI" id="CHEBI:23378"/>
    </ligand>
</feature>
<gene>
    <name evidence="11" type="ORF">EHV23_13810</name>
</gene>
<dbReference type="InterPro" id="IPR000923">
    <property type="entry name" value="BlueCu_1"/>
</dbReference>
<dbReference type="SUPFAM" id="SSF49503">
    <property type="entry name" value="Cupredoxins"/>
    <property type="match status" value="1"/>
</dbReference>
<evidence type="ECO:0000256" key="3">
    <source>
        <dbReference type="ARBA" id="ARBA00022723"/>
    </source>
</evidence>
<dbReference type="Gene3D" id="2.60.40.420">
    <property type="entry name" value="Cupredoxins - blue copper proteins"/>
    <property type="match status" value="1"/>
</dbReference>
<evidence type="ECO:0000256" key="9">
    <source>
        <dbReference type="SAM" id="SignalP"/>
    </source>
</evidence>
<dbReference type="RefSeq" id="WP_125096576.1">
    <property type="nucleotide sequence ID" value="NZ_RRUE01000002.1"/>
</dbReference>
<dbReference type="CDD" id="cd04218">
    <property type="entry name" value="Pseudoazurin"/>
    <property type="match status" value="1"/>
</dbReference>
<dbReference type="EMBL" id="RRUE01000002">
    <property type="protein sequence ID" value="RRN44383.1"/>
    <property type="molecule type" value="Genomic_DNA"/>
</dbReference>
<keyword evidence="9" id="KW-0732">Signal</keyword>
<protein>
    <recommendedName>
        <fullName evidence="7">Pseudoazurin</fullName>
    </recommendedName>
</protein>
<name>A0A3R8MSY5_9BURK</name>
<evidence type="ECO:0000313" key="11">
    <source>
        <dbReference type="EMBL" id="RRN44383.1"/>
    </source>
</evidence>
<dbReference type="InterPro" id="IPR001235">
    <property type="entry name" value="Copper_blue_Plastocyanin"/>
</dbReference>
<comment type="caution">
    <text evidence="11">The sequence shown here is derived from an EMBL/GenBank/DDBJ whole genome shotgun (WGS) entry which is preliminary data.</text>
</comment>
<keyword evidence="2" id="KW-0813">Transport</keyword>
<dbReference type="OrthoDB" id="9757546at2"/>
<feature type="signal peptide" evidence="9">
    <location>
        <begin position="1"/>
        <end position="28"/>
    </location>
</feature>
<evidence type="ECO:0000313" key="12">
    <source>
        <dbReference type="Proteomes" id="UP000270261"/>
    </source>
</evidence>